<reference evidence="2 3" key="1">
    <citation type="submission" date="2019-06" db="EMBL/GenBank/DDBJ databases">
        <title>Sequencing the genomes of 1000 actinobacteria strains.</title>
        <authorList>
            <person name="Klenk H.-P."/>
        </authorList>
    </citation>
    <scope>NUCLEOTIDE SEQUENCE [LARGE SCALE GENOMIC DNA]</scope>
    <source>
        <strain evidence="2 3">DSM 45043</strain>
    </source>
</reference>
<evidence type="ECO:0000313" key="2">
    <source>
        <dbReference type="EMBL" id="TQM71953.1"/>
    </source>
</evidence>
<proteinExistence type="predicted"/>
<evidence type="ECO:0000256" key="1">
    <source>
        <dbReference type="SAM" id="MobiDB-lite"/>
    </source>
</evidence>
<dbReference type="Proteomes" id="UP000316706">
    <property type="component" value="Unassembled WGS sequence"/>
</dbReference>
<feature type="compositionally biased region" description="Pro residues" evidence="1">
    <location>
        <begin position="83"/>
        <end position="95"/>
    </location>
</feature>
<feature type="region of interest" description="Disordered" evidence="1">
    <location>
        <begin position="65"/>
        <end position="95"/>
    </location>
</feature>
<evidence type="ECO:0000313" key="3">
    <source>
        <dbReference type="Proteomes" id="UP000316706"/>
    </source>
</evidence>
<name>A0A543IMZ0_9ACTN</name>
<dbReference type="AlphaFoldDB" id="A0A543IMZ0"/>
<dbReference type="EMBL" id="VFPO01000001">
    <property type="protein sequence ID" value="TQM71953.1"/>
    <property type="molecule type" value="Genomic_DNA"/>
</dbReference>
<accession>A0A543IMZ0</accession>
<organism evidence="2 3">
    <name type="scientific">Actinomadura hallensis</name>
    <dbReference type="NCBI Taxonomy" id="337895"/>
    <lineage>
        <taxon>Bacteria</taxon>
        <taxon>Bacillati</taxon>
        <taxon>Actinomycetota</taxon>
        <taxon>Actinomycetes</taxon>
        <taxon>Streptosporangiales</taxon>
        <taxon>Thermomonosporaceae</taxon>
        <taxon>Actinomadura</taxon>
    </lineage>
</organism>
<keyword evidence="3" id="KW-1185">Reference proteome</keyword>
<comment type="caution">
    <text evidence="2">The sequence shown here is derived from an EMBL/GenBank/DDBJ whole genome shotgun (WGS) entry which is preliminary data.</text>
</comment>
<sequence length="95" mass="10347">MNTDPRAAPPPANRALPRWAVKPVRLLTSAELAEALEYLERNRPEDDVLGRALAGEFARRTAAAEFARRAAGDRPAASRTRAPQPPDPASPQRPL</sequence>
<protein>
    <submittedName>
        <fullName evidence="2">Uncharacterized protein</fullName>
    </submittedName>
</protein>
<dbReference type="RefSeq" id="WP_141973503.1">
    <property type="nucleotide sequence ID" value="NZ_VFPO01000001.1"/>
</dbReference>
<gene>
    <name evidence="2" type="ORF">FHX41_5737</name>
</gene>